<dbReference type="Proteomes" id="UP001525379">
    <property type="component" value="Unassembled WGS sequence"/>
</dbReference>
<dbReference type="EMBL" id="JALXSQ010000007">
    <property type="protein sequence ID" value="MCT2042308.1"/>
    <property type="molecule type" value="Genomic_DNA"/>
</dbReference>
<keyword evidence="2" id="KW-0812">Transmembrane</keyword>
<evidence type="ECO:0008006" key="5">
    <source>
        <dbReference type="Google" id="ProtNLM"/>
    </source>
</evidence>
<keyword evidence="2" id="KW-0472">Membrane</keyword>
<evidence type="ECO:0000313" key="4">
    <source>
        <dbReference type="Proteomes" id="UP001525379"/>
    </source>
</evidence>
<feature type="compositionally biased region" description="Gly residues" evidence="1">
    <location>
        <begin position="235"/>
        <end position="246"/>
    </location>
</feature>
<organism evidence="3 4">
    <name type="scientific">Pseudoclavibacter albus</name>
    <dbReference type="NCBI Taxonomy" id="272241"/>
    <lineage>
        <taxon>Bacteria</taxon>
        <taxon>Bacillati</taxon>
        <taxon>Actinomycetota</taxon>
        <taxon>Actinomycetes</taxon>
        <taxon>Micrococcales</taxon>
        <taxon>Microbacteriaceae</taxon>
        <taxon>Pseudoclavibacter</taxon>
    </lineage>
</organism>
<comment type="caution">
    <text evidence="3">The sequence shown here is derived from an EMBL/GenBank/DDBJ whole genome shotgun (WGS) entry which is preliminary data.</text>
</comment>
<gene>
    <name evidence="3" type="ORF">M3D15_02985</name>
</gene>
<keyword evidence="4" id="KW-1185">Reference proteome</keyword>
<name>A0ABT2HVF6_9MICO</name>
<feature type="transmembrane region" description="Helical" evidence="2">
    <location>
        <begin position="308"/>
        <end position="332"/>
    </location>
</feature>
<feature type="region of interest" description="Disordered" evidence="1">
    <location>
        <begin position="218"/>
        <end position="265"/>
    </location>
</feature>
<evidence type="ECO:0000256" key="2">
    <source>
        <dbReference type="SAM" id="Phobius"/>
    </source>
</evidence>
<dbReference type="RefSeq" id="WP_260103886.1">
    <property type="nucleotide sequence ID" value="NZ_JALXSQ010000007.1"/>
</dbReference>
<reference evidence="3 4" key="1">
    <citation type="submission" date="2022-04" db="EMBL/GenBank/DDBJ databases">
        <title>Human microbiome associated bacterial genomes.</title>
        <authorList>
            <person name="Sandstrom S."/>
            <person name="Salamzade R."/>
            <person name="Kalan L.R."/>
        </authorList>
    </citation>
    <scope>NUCLEOTIDE SEQUENCE [LARGE SCALE GENOMIC DNA]</scope>
    <source>
        <strain evidence="4">p3-SID1799</strain>
    </source>
</reference>
<evidence type="ECO:0000313" key="3">
    <source>
        <dbReference type="EMBL" id="MCT2042308.1"/>
    </source>
</evidence>
<keyword evidence="2" id="KW-1133">Transmembrane helix</keyword>
<sequence length="342" mass="34749">MQMYGANTDDLRDVASMFGNTGRLAEDAQVITGRVMGDLLWIGKDADTFREMYAEPIPRHLAQLAIELEDRGRDLFYQANEQDDASAAKGLSSFGAIAMAALGASFATGVEGTLGSLALGIGGPLVGRAAMEMAKDNARERAFELAMGAFALDGFDGIATLAKILGAYALLFGPASLIGRGALALLAALADLMHSPEPNTERLENPKAPKHLEFIEPEKYPDNYPFDPEEERQSSGGGANSGGGGAVPSDWKGGSASTGEAAKLPAPGAGLMTQLASGGMGGSGRALGDGVSAFGGSVAGSGQQMPPLLLAIGALGLAGAAAATGVTAAKAFKRNQSATSAR</sequence>
<accession>A0ABT2HVF6</accession>
<proteinExistence type="predicted"/>
<evidence type="ECO:0000256" key="1">
    <source>
        <dbReference type="SAM" id="MobiDB-lite"/>
    </source>
</evidence>
<protein>
    <recommendedName>
        <fullName evidence="5">WXG100 family type VII secretion target</fullName>
    </recommendedName>
</protein>